<reference evidence="1" key="1">
    <citation type="journal article" date="2020" name="Nature">
        <title>Giant virus diversity and host interactions through global metagenomics.</title>
        <authorList>
            <person name="Schulz F."/>
            <person name="Roux S."/>
            <person name="Paez-Espino D."/>
            <person name="Jungbluth S."/>
            <person name="Walsh D.A."/>
            <person name="Denef V.J."/>
            <person name="McMahon K.D."/>
            <person name="Konstantinidis K.T."/>
            <person name="Eloe-Fadrosh E.A."/>
            <person name="Kyrpides N.C."/>
            <person name="Woyke T."/>
        </authorList>
    </citation>
    <scope>NUCLEOTIDE SEQUENCE</scope>
    <source>
        <strain evidence="1">GVMAG-S-1016704-121</strain>
    </source>
</reference>
<protein>
    <submittedName>
        <fullName evidence="1">Uncharacterized protein</fullName>
    </submittedName>
</protein>
<name>A0A6C0LU20_9ZZZZ</name>
<accession>A0A6C0LU20</accession>
<proteinExistence type="predicted"/>
<dbReference type="EMBL" id="MN740558">
    <property type="protein sequence ID" value="QHU33505.1"/>
    <property type="molecule type" value="Genomic_DNA"/>
</dbReference>
<sequence>MSTYNTYDVYSQHLPDLYEVQRRVAIRANKNARGWDGASYALPSRDPTQGYVNKSLSQVNPKVLLATSNAYMAKDERNSAASTARSAASSILNGNYDAALDELSSAMNMVAELKQNAYRDDQSVANIYENAHASLIYNPRRARSAYSFV</sequence>
<evidence type="ECO:0000313" key="1">
    <source>
        <dbReference type="EMBL" id="QHU33505.1"/>
    </source>
</evidence>
<dbReference type="AlphaFoldDB" id="A0A6C0LU20"/>
<organism evidence="1">
    <name type="scientific">viral metagenome</name>
    <dbReference type="NCBI Taxonomy" id="1070528"/>
    <lineage>
        <taxon>unclassified sequences</taxon>
        <taxon>metagenomes</taxon>
        <taxon>organismal metagenomes</taxon>
    </lineage>
</organism>